<evidence type="ECO:0000313" key="15">
    <source>
        <dbReference type="Proteomes" id="UP000593567"/>
    </source>
</evidence>
<evidence type="ECO:0000256" key="10">
    <source>
        <dbReference type="SAM" id="MobiDB-lite"/>
    </source>
</evidence>
<evidence type="ECO:0000259" key="13">
    <source>
        <dbReference type="Pfam" id="PF01034"/>
    </source>
</evidence>
<keyword evidence="7 9" id="KW-0325">Glycoprotein</keyword>
<evidence type="ECO:0000256" key="2">
    <source>
        <dbReference type="ARBA" id="ARBA00005343"/>
    </source>
</evidence>
<comment type="caution">
    <text evidence="14">The sequence shown here is derived from an EMBL/GenBank/DDBJ whole genome shotgun (WGS) entry which is preliminary data.</text>
</comment>
<comment type="subcellular location">
    <subcellularLocation>
        <location evidence="1 9">Membrane</location>
        <topology evidence="1 9">Single-pass type I membrane protein</topology>
    </subcellularLocation>
</comment>
<protein>
    <recommendedName>
        <fullName evidence="9">Syndecan</fullName>
    </recommendedName>
</protein>
<dbReference type="InterPro" id="IPR001050">
    <property type="entry name" value="Syndecan"/>
</dbReference>
<keyword evidence="8 9" id="KW-0357">Heparan sulfate</keyword>
<comment type="similarity">
    <text evidence="2 9">Belongs to the syndecan proteoglycan family.</text>
</comment>
<dbReference type="InterPro" id="IPR027789">
    <property type="entry name" value="Syndecan/Neurexin_dom"/>
</dbReference>
<keyword evidence="4 9" id="KW-0654">Proteoglycan</keyword>
<accession>A0A7J7J4D8</accession>
<feature type="transmembrane region" description="Helical" evidence="11">
    <location>
        <begin position="260"/>
        <end position="284"/>
    </location>
</feature>
<evidence type="ECO:0000256" key="6">
    <source>
        <dbReference type="ARBA" id="ARBA00023136"/>
    </source>
</evidence>
<gene>
    <name evidence="14" type="ORF">EB796_021161</name>
</gene>
<dbReference type="GO" id="GO:0009986">
    <property type="term" value="C:cell surface"/>
    <property type="evidence" value="ECO:0007669"/>
    <property type="project" value="TreeGrafter"/>
</dbReference>
<dbReference type="Proteomes" id="UP000593567">
    <property type="component" value="Unassembled WGS sequence"/>
</dbReference>
<dbReference type="GO" id="GO:0016020">
    <property type="term" value="C:membrane"/>
    <property type="evidence" value="ECO:0007669"/>
    <property type="project" value="UniProtKB-SubCell"/>
</dbReference>
<feature type="compositionally biased region" description="Basic and acidic residues" evidence="10">
    <location>
        <begin position="206"/>
        <end position="215"/>
    </location>
</feature>
<keyword evidence="15" id="KW-1185">Reference proteome</keyword>
<dbReference type="PANTHER" id="PTHR10915:SF1">
    <property type="entry name" value="SYNDECAN"/>
    <property type="match status" value="1"/>
</dbReference>
<comment type="function">
    <text evidence="9">Cell surface proteoglycan.</text>
</comment>
<name>A0A7J7J4D8_BUGNE</name>
<dbReference type="InterPro" id="IPR030479">
    <property type="entry name" value="Syndecan_CS"/>
</dbReference>
<dbReference type="GO" id="GO:0016477">
    <property type="term" value="P:cell migration"/>
    <property type="evidence" value="ECO:0007669"/>
    <property type="project" value="TreeGrafter"/>
</dbReference>
<evidence type="ECO:0000256" key="11">
    <source>
        <dbReference type="SAM" id="Phobius"/>
    </source>
</evidence>
<evidence type="ECO:0000256" key="9">
    <source>
        <dbReference type="RuleBase" id="RU000649"/>
    </source>
</evidence>
<feature type="chain" id="PRO_5029564519" description="Syndecan" evidence="12">
    <location>
        <begin position="19"/>
        <end position="317"/>
    </location>
</feature>
<evidence type="ECO:0000256" key="5">
    <source>
        <dbReference type="ARBA" id="ARBA00022989"/>
    </source>
</evidence>
<evidence type="ECO:0000256" key="7">
    <source>
        <dbReference type="ARBA" id="ARBA00023180"/>
    </source>
</evidence>
<evidence type="ECO:0000256" key="8">
    <source>
        <dbReference type="ARBA" id="ARBA00023207"/>
    </source>
</evidence>
<reference evidence="14" key="1">
    <citation type="submission" date="2020-06" db="EMBL/GenBank/DDBJ databases">
        <title>Draft genome of Bugula neritina, a colonial animal packing powerful symbionts and potential medicines.</title>
        <authorList>
            <person name="Rayko M."/>
        </authorList>
    </citation>
    <scope>NUCLEOTIDE SEQUENCE [LARGE SCALE GENOMIC DNA]</scope>
    <source>
        <strain evidence="14">Kwan_BN1</strain>
    </source>
</reference>
<feature type="domain" description="Syndecan/Neurexin" evidence="13">
    <location>
        <begin position="253"/>
        <end position="314"/>
    </location>
</feature>
<dbReference type="AlphaFoldDB" id="A0A7J7J4D8"/>
<evidence type="ECO:0000256" key="3">
    <source>
        <dbReference type="ARBA" id="ARBA00022692"/>
    </source>
</evidence>
<keyword evidence="12" id="KW-0732">Signal</keyword>
<feature type="compositionally biased region" description="Low complexity" evidence="10">
    <location>
        <begin position="159"/>
        <end position="182"/>
    </location>
</feature>
<keyword evidence="5 11" id="KW-1133">Transmembrane helix</keyword>
<dbReference type="PANTHER" id="PTHR10915">
    <property type="entry name" value="SYNDECAN"/>
    <property type="match status" value="1"/>
</dbReference>
<proteinExistence type="inferred from homology"/>
<feature type="signal peptide" evidence="12">
    <location>
        <begin position="1"/>
        <end position="18"/>
    </location>
</feature>
<keyword evidence="6 11" id="KW-0472">Membrane</keyword>
<dbReference type="OrthoDB" id="10044468at2759"/>
<evidence type="ECO:0000256" key="4">
    <source>
        <dbReference type="ARBA" id="ARBA00022974"/>
    </source>
</evidence>
<feature type="region of interest" description="Disordered" evidence="10">
    <location>
        <begin position="149"/>
        <end position="236"/>
    </location>
</feature>
<dbReference type="Pfam" id="PF01034">
    <property type="entry name" value="Syndecan"/>
    <property type="match status" value="1"/>
</dbReference>
<evidence type="ECO:0000313" key="14">
    <source>
        <dbReference type="EMBL" id="KAF6020526.1"/>
    </source>
</evidence>
<evidence type="ECO:0000256" key="1">
    <source>
        <dbReference type="ARBA" id="ARBA00004479"/>
    </source>
</evidence>
<dbReference type="EMBL" id="VXIV02003164">
    <property type="protein sequence ID" value="KAF6020526.1"/>
    <property type="molecule type" value="Genomic_DNA"/>
</dbReference>
<organism evidence="14 15">
    <name type="scientific">Bugula neritina</name>
    <name type="common">Brown bryozoan</name>
    <name type="synonym">Sertularia neritina</name>
    <dbReference type="NCBI Taxonomy" id="10212"/>
    <lineage>
        <taxon>Eukaryota</taxon>
        <taxon>Metazoa</taxon>
        <taxon>Spiralia</taxon>
        <taxon>Lophotrochozoa</taxon>
        <taxon>Bryozoa</taxon>
        <taxon>Gymnolaemata</taxon>
        <taxon>Cheilostomatida</taxon>
        <taxon>Flustrina</taxon>
        <taxon>Buguloidea</taxon>
        <taxon>Bugulidae</taxon>
        <taxon>Bugula</taxon>
    </lineage>
</organism>
<dbReference type="PROSITE" id="PS00964">
    <property type="entry name" value="SYNDECAN"/>
    <property type="match status" value="1"/>
</dbReference>
<evidence type="ECO:0000256" key="12">
    <source>
        <dbReference type="SAM" id="SignalP"/>
    </source>
</evidence>
<keyword evidence="3 9" id="KW-0812">Transmembrane</keyword>
<sequence length="317" mass="33881">MFLYEGLIILCVVFYSQAQHSGLAFSGSGMLPDDEDAVLIVSSGDTTTTTTTATITVKSTTQYLPRFSLTDDEDIAISGSGSGDVGIVLEGSGDTSELKVCAEGGLSCWCVDKLGRVIASTLTHLSVVSDSFPYDCDLVEQSLHLLGGVGKLSTSRPNTPGSSTPVTRPSTPSTPTALPTRRTTPRRLHNSPPHVVTNGRTKRPPIHHEKPERGNKPSGGKETFNFNQPREGVDHDGVFREPVDTVGKHSLLSMLSHPGILAAVIGGAVVALLCTLLLVMFIVYRMKKKDEGSYAVDPTVKPPVNSYTEEPNKEVYA</sequence>